<organism evidence="2">
    <name type="scientific">marine metagenome</name>
    <dbReference type="NCBI Taxonomy" id="408172"/>
    <lineage>
        <taxon>unclassified sequences</taxon>
        <taxon>metagenomes</taxon>
        <taxon>ecological metagenomes</taxon>
    </lineage>
</organism>
<dbReference type="AlphaFoldDB" id="A0A382ZLD7"/>
<evidence type="ECO:0000313" key="2">
    <source>
        <dbReference type="EMBL" id="SVD95905.1"/>
    </source>
</evidence>
<sequence>LSSQFLIDNAAPEVLPALKNPPPKGGAIVEITTEDTFSIIRSAEYILDGEEPVGIFPRDFLFDAGKETFQIELTGLNPGTHSLIVNTTDDRGNRGTAQTTFDVE</sequence>
<evidence type="ECO:0008006" key="3">
    <source>
        <dbReference type="Google" id="ProtNLM"/>
    </source>
</evidence>
<name>A0A382ZLD7_9ZZZZ</name>
<proteinExistence type="predicted"/>
<reference evidence="2" key="1">
    <citation type="submission" date="2018-05" db="EMBL/GenBank/DDBJ databases">
        <authorList>
            <person name="Lanie J.A."/>
            <person name="Ng W.-L."/>
            <person name="Kazmierczak K.M."/>
            <person name="Andrzejewski T.M."/>
            <person name="Davidsen T.M."/>
            <person name="Wayne K.J."/>
            <person name="Tettelin H."/>
            <person name="Glass J.I."/>
            <person name="Rusch D."/>
            <person name="Podicherti R."/>
            <person name="Tsui H.-C.T."/>
            <person name="Winkler M.E."/>
        </authorList>
    </citation>
    <scope>NUCLEOTIDE SEQUENCE</scope>
</reference>
<evidence type="ECO:0000256" key="1">
    <source>
        <dbReference type="SAM" id="MobiDB-lite"/>
    </source>
</evidence>
<feature type="compositionally biased region" description="Polar residues" evidence="1">
    <location>
        <begin position="95"/>
        <end position="104"/>
    </location>
</feature>
<gene>
    <name evidence="2" type="ORF">METZ01_LOCUS448759</name>
</gene>
<feature type="non-terminal residue" evidence="2">
    <location>
        <position position="1"/>
    </location>
</feature>
<accession>A0A382ZLD7</accession>
<protein>
    <recommendedName>
        <fullName evidence="3">Bacterial Ig-like domain-containing protein</fullName>
    </recommendedName>
</protein>
<dbReference type="EMBL" id="UINC01184612">
    <property type="protein sequence ID" value="SVD95905.1"/>
    <property type="molecule type" value="Genomic_DNA"/>
</dbReference>
<feature type="region of interest" description="Disordered" evidence="1">
    <location>
        <begin position="84"/>
        <end position="104"/>
    </location>
</feature>